<dbReference type="Pfam" id="PF07714">
    <property type="entry name" value="PK_Tyr_Ser-Thr"/>
    <property type="match status" value="1"/>
</dbReference>
<keyword evidence="10 13" id="KW-0472">Membrane</keyword>
<dbReference type="GO" id="GO:0004674">
    <property type="term" value="F:protein serine/threonine kinase activity"/>
    <property type="evidence" value="ECO:0007669"/>
    <property type="project" value="UniProtKB-KW"/>
</dbReference>
<feature type="binding site" evidence="12">
    <location>
        <position position="372"/>
    </location>
    <ligand>
        <name>ATP</name>
        <dbReference type="ChEBI" id="CHEBI:30616"/>
    </ligand>
</feature>
<evidence type="ECO:0000256" key="11">
    <source>
        <dbReference type="ARBA" id="ARBA00023180"/>
    </source>
</evidence>
<keyword evidence="11" id="KW-0325">Glycoprotein</keyword>
<evidence type="ECO:0000259" key="15">
    <source>
        <dbReference type="PROSITE" id="PS50011"/>
    </source>
</evidence>
<evidence type="ECO:0000256" key="13">
    <source>
        <dbReference type="SAM" id="Phobius"/>
    </source>
</evidence>
<dbReference type="InterPro" id="IPR000719">
    <property type="entry name" value="Prot_kinase_dom"/>
</dbReference>
<sequence>MQARRVNIFILACLNFPFLLSSQKICPKCGNIEIPYPLSTDPNCGDPDYALACDPSNKNLYFPALNGSSYLVVNIQAPLRRLVVQPAPWLPGTCTTQDMPKSEGIYLNQSLPFNMTSSNTIFLFNCSPRLLISPLNCSASSLCHKYLGGLARVDPKEQAVCLSGPGPCCTFLAGGLPSSYRIRLHASGCRAFRSVLHIDPEKPPSQWTEGLEIQWAPPPQLICQTQSDCPQSSACIREPSDTYKRCHCNKGYYWDASSYNCLHNDVTHHQRRTLHRIFALSTVIGVLGFFALAIVVILIKICHGGEFFVWSNNSGKEQEDLWKTGATSAKMFTWKELRKATNTFSKDRLLGSGGFGEVYKGILKDGTTVAVKSAKVGNLKSTQQILNEVGILSLVNHKNLVRLLGCCVEAPQPLMVYDYIPNGTLFEHLHTRGDRKALNWKMRVKVALQTAEALSYLHSSTQVPIYHRDVKSSNILLDEELNVKVSDFGLSRLVQPGLSHVSTCAQGTLGYLDPEYYRKYQLTDKSDVYSFGVVLLELLTGKKVIDFSRNEDDVSLAEYVKRRARDGEMMATIDESLVGGDGKLDLKSVELFAELALDCLRERKEERRGMTEVAEVLQDISRTVENG</sequence>
<dbReference type="InterPro" id="IPR001245">
    <property type="entry name" value="Ser-Thr/Tyr_kinase_cat_dom"/>
</dbReference>
<evidence type="ECO:0000256" key="6">
    <source>
        <dbReference type="ARBA" id="ARBA00022741"/>
    </source>
</evidence>
<dbReference type="GO" id="GO:0005886">
    <property type="term" value="C:plasma membrane"/>
    <property type="evidence" value="ECO:0007669"/>
    <property type="project" value="UniProtKB-ARBA"/>
</dbReference>
<dbReference type="InterPro" id="IPR025287">
    <property type="entry name" value="WAK_GUB"/>
</dbReference>
<evidence type="ECO:0000256" key="2">
    <source>
        <dbReference type="ARBA" id="ARBA00022527"/>
    </source>
</evidence>
<evidence type="ECO:0000256" key="9">
    <source>
        <dbReference type="ARBA" id="ARBA00022989"/>
    </source>
</evidence>
<keyword evidence="2" id="KW-0723">Serine/threonine-protein kinase</keyword>
<dbReference type="AlphaFoldDB" id="A0A833RCF4"/>
<evidence type="ECO:0000256" key="12">
    <source>
        <dbReference type="PROSITE-ProRule" id="PRU10141"/>
    </source>
</evidence>
<dbReference type="SUPFAM" id="SSF56112">
    <property type="entry name" value="Protein kinase-like (PK-like)"/>
    <property type="match status" value="1"/>
</dbReference>
<keyword evidence="9 13" id="KW-1133">Transmembrane helix</keyword>
<evidence type="ECO:0000256" key="10">
    <source>
        <dbReference type="ARBA" id="ARBA00023136"/>
    </source>
</evidence>
<evidence type="ECO:0000256" key="4">
    <source>
        <dbReference type="ARBA" id="ARBA00022692"/>
    </source>
</evidence>
<evidence type="ECO:0000256" key="7">
    <source>
        <dbReference type="ARBA" id="ARBA00022777"/>
    </source>
</evidence>
<dbReference type="InterPro" id="IPR011009">
    <property type="entry name" value="Kinase-like_dom_sf"/>
</dbReference>
<accession>A0A833RCF4</accession>
<dbReference type="CDD" id="cd14066">
    <property type="entry name" value="STKc_IRAK"/>
    <property type="match status" value="1"/>
</dbReference>
<evidence type="ECO:0000256" key="14">
    <source>
        <dbReference type="SAM" id="SignalP"/>
    </source>
</evidence>
<organism evidence="16 17">
    <name type="scientific">Carex littledalei</name>
    <dbReference type="NCBI Taxonomy" id="544730"/>
    <lineage>
        <taxon>Eukaryota</taxon>
        <taxon>Viridiplantae</taxon>
        <taxon>Streptophyta</taxon>
        <taxon>Embryophyta</taxon>
        <taxon>Tracheophyta</taxon>
        <taxon>Spermatophyta</taxon>
        <taxon>Magnoliopsida</taxon>
        <taxon>Liliopsida</taxon>
        <taxon>Poales</taxon>
        <taxon>Cyperaceae</taxon>
        <taxon>Cyperoideae</taxon>
        <taxon>Cariceae</taxon>
        <taxon>Carex</taxon>
        <taxon>Carex subgen. Euthyceras</taxon>
    </lineage>
</organism>
<evidence type="ECO:0000256" key="5">
    <source>
        <dbReference type="ARBA" id="ARBA00022729"/>
    </source>
</evidence>
<dbReference type="PANTHER" id="PTHR46008">
    <property type="entry name" value="LEAF RUST 10 DISEASE-RESISTANCE LOCUS RECEPTOR-LIKE PROTEIN KINASE-LIKE 1.4"/>
    <property type="match status" value="1"/>
</dbReference>
<evidence type="ECO:0000256" key="8">
    <source>
        <dbReference type="ARBA" id="ARBA00022840"/>
    </source>
</evidence>
<dbReference type="Gene3D" id="3.30.200.20">
    <property type="entry name" value="Phosphorylase Kinase, domain 1"/>
    <property type="match status" value="1"/>
</dbReference>
<feature type="transmembrane region" description="Helical" evidence="13">
    <location>
        <begin position="277"/>
        <end position="299"/>
    </location>
</feature>
<dbReference type="InterPro" id="IPR017441">
    <property type="entry name" value="Protein_kinase_ATP_BS"/>
</dbReference>
<dbReference type="Gene3D" id="1.10.510.10">
    <property type="entry name" value="Transferase(Phosphotransferase) domain 1"/>
    <property type="match status" value="1"/>
</dbReference>
<evidence type="ECO:0000256" key="1">
    <source>
        <dbReference type="ARBA" id="ARBA00004167"/>
    </source>
</evidence>
<protein>
    <submittedName>
        <fullName evidence="16">Wall-associated receptor kinase-like 20</fullName>
    </submittedName>
</protein>
<evidence type="ECO:0000313" key="16">
    <source>
        <dbReference type="EMBL" id="KAF3333034.1"/>
    </source>
</evidence>
<dbReference type="EMBL" id="SWLB01000011">
    <property type="protein sequence ID" value="KAF3333034.1"/>
    <property type="molecule type" value="Genomic_DNA"/>
</dbReference>
<dbReference type="PROSITE" id="PS50011">
    <property type="entry name" value="PROTEIN_KINASE_DOM"/>
    <property type="match status" value="1"/>
</dbReference>
<keyword evidence="4 13" id="KW-0812">Transmembrane</keyword>
<keyword evidence="3" id="KW-0808">Transferase</keyword>
<feature type="signal peptide" evidence="14">
    <location>
        <begin position="1"/>
        <end position="22"/>
    </location>
</feature>
<dbReference type="PROSITE" id="PS00108">
    <property type="entry name" value="PROTEIN_KINASE_ST"/>
    <property type="match status" value="1"/>
</dbReference>
<name>A0A833RCF4_9POAL</name>
<feature type="chain" id="PRO_5032911918" evidence="14">
    <location>
        <begin position="23"/>
        <end position="627"/>
    </location>
</feature>
<dbReference type="OrthoDB" id="1918322at2759"/>
<dbReference type="SMART" id="SM00220">
    <property type="entry name" value="S_TKc"/>
    <property type="match status" value="1"/>
</dbReference>
<keyword evidence="16" id="KW-0675">Receptor</keyword>
<keyword evidence="8 12" id="KW-0067">ATP-binding</keyword>
<keyword evidence="17" id="KW-1185">Reference proteome</keyword>
<keyword evidence="7 16" id="KW-0418">Kinase</keyword>
<dbReference type="Proteomes" id="UP000623129">
    <property type="component" value="Unassembled WGS sequence"/>
</dbReference>
<feature type="domain" description="Protein kinase" evidence="15">
    <location>
        <begin position="344"/>
        <end position="620"/>
    </location>
</feature>
<keyword evidence="6 12" id="KW-0547">Nucleotide-binding</keyword>
<evidence type="ECO:0000313" key="17">
    <source>
        <dbReference type="Proteomes" id="UP000623129"/>
    </source>
</evidence>
<dbReference type="InterPro" id="IPR008271">
    <property type="entry name" value="Ser/Thr_kinase_AS"/>
</dbReference>
<comment type="caution">
    <text evidence="16">The sequence shown here is derived from an EMBL/GenBank/DDBJ whole genome shotgun (WGS) entry which is preliminary data.</text>
</comment>
<dbReference type="FunFam" id="1.10.510.10:FF:000161">
    <property type="entry name" value="Wall-associated receptor kinase-like 20"/>
    <property type="match status" value="1"/>
</dbReference>
<dbReference type="PANTHER" id="PTHR46008:SF2">
    <property type="entry name" value="LEAF RUST 10 DISEASE-RESISTANCE LOCUS RECEPTOR-LIKE PROTEIN KINASE-LIKE 1.4"/>
    <property type="match status" value="1"/>
</dbReference>
<dbReference type="Pfam" id="PF13947">
    <property type="entry name" value="GUB_WAK_bind"/>
    <property type="match status" value="1"/>
</dbReference>
<keyword evidence="5 14" id="KW-0732">Signal</keyword>
<reference evidence="16" key="1">
    <citation type="submission" date="2020-01" db="EMBL/GenBank/DDBJ databases">
        <title>Genome sequence of Kobresia littledalei, the first chromosome-level genome in the family Cyperaceae.</title>
        <authorList>
            <person name="Qu G."/>
        </authorList>
    </citation>
    <scope>NUCLEOTIDE SEQUENCE</scope>
    <source>
        <strain evidence="16">C.B.Clarke</strain>
        <tissue evidence="16">Leaf</tissue>
    </source>
</reference>
<proteinExistence type="predicted"/>
<dbReference type="FunFam" id="3.30.200.20:FF:000162">
    <property type="entry name" value="Adenine nucleotide alpha hydrolase-like domain kinase"/>
    <property type="match status" value="1"/>
</dbReference>
<comment type="subcellular location">
    <subcellularLocation>
        <location evidence="1">Membrane</location>
        <topology evidence="1">Single-pass membrane protein</topology>
    </subcellularLocation>
</comment>
<dbReference type="PROSITE" id="PS00107">
    <property type="entry name" value="PROTEIN_KINASE_ATP"/>
    <property type="match status" value="1"/>
</dbReference>
<dbReference type="GO" id="GO:0005524">
    <property type="term" value="F:ATP binding"/>
    <property type="evidence" value="ECO:0007669"/>
    <property type="project" value="UniProtKB-UniRule"/>
</dbReference>
<gene>
    <name evidence="16" type="ORF">FCM35_KLT02611</name>
</gene>
<dbReference type="GO" id="GO:0030247">
    <property type="term" value="F:polysaccharide binding"/>
    <property type="evidence" value="ECO:0007669"/>
    <property type="project" value="InterPro"/>
</dbReference>
<evidence type="ECO:0000256" key="3">
    <source>
        <dbReference type="ARBA" id="ARBA00022679"/>
    </source>
</evidence>